<evidence type="ECO:0000313" key="7">
    <source>
        <dbReference type="Proteomes" id="UP000694845"/>
    </source>
</evidence>
<protein>
    <submittedName>
        <fullName evidence="8">Complement C1q and tumor necrosis factor-related protein 9A-like</fullName>
    </submittedName>
</protein>
<proteinExistence type="predicted"/>
<dbReference type="Proteomes" id="UP000694845">
    <property type="component" value="Unplaced"/>
</dbReference>
<dbReference type="SMART" id="SM00110">
    <property type="entry name" value="C1Q"/>
    <property type="match status" value="1"/>
</dbReference>
<dbReference type="SUPFAM" id="SSF49842">
    <property type="entry name" value="TNF-like"/>
    <property type="match status" value="1"/>
</dbReference>
<evidence type="ECO:0000313" key="8">
    <source>
        <dbReference type="RefSeq" id="XP_022099672.1"/>
    </source>
</evidence>
<dbReference type="PANTHER" id="PTHR15427:SF33">
    <property type="entry name" value="COLLAGEN IV NC1 DOMAIN-CONTAINING PROTEIN"/>
    <property type="match status" value="1"/>
</dbReference>
<dbReference type="GeneID" id="110984145"/>
<dbReference type="InterPro" id="IPR001073">
    <property type="entry name" value="C1q_dom"/>
</dbReference>
<dbReference type="PRINTS" id="PR00007">
    <property type="entry name" value="COMPLEMNTC1Q"/>
</dbReference>
<dbReference type="OMA" id="KICFATA"/>
<keyword evidence="2" id="KW-0964">Secreted</keyword>
<comment type="subcellular location">
    <subcellularLocation>
        <location evidence="1">Secreted</location>
    </subcellularLocation>
</comment>
<dbReference type="Pfam" id="PF00386">
    <property type="entry name" value="C1q"/>
    <property type="match status" value="1"/>
</dbReference>
<evidence type="ECO:0000256" key="2">
    <source>
        <dbReference type="ARBA" id="ARBA00022525"/>
    </source>
</evidence>
<dbReference type="AlphaFoldDB" id="A0A8B7Z3Y4"/>
<dbReference type="InterPro" id="IPR008983">
    <property type="entry name" value="Tumour_necrosis_fac-like_dom"/>
</dbReference>
<sequence length="282" mass="28466">MKICFATALSIVILLGNCIKLRAAITGPAPAESDSPGSQVCSMCCQGPAGTPGIPGLPGNQGNAGSPGLYGPTGSKGDAGEPGAKGEVGLAGAMGERGAPGNPGPKGDDGISLPGKIGPRGPPGLGGPKGASGVKGQKGELGEAGEALETPRVAFTVTRTTSSAASSSYNTRLQFQETETLLPGTSFDLESGAFSCNVSGTYVFMFSVRKQNPSSDLHVKLWKNGVVIVTGVSTDSSHYEQVSGSAVLVLQQGDSVYVTMKGTAYSDSDHETSFSGFLLYAK</sequence>
<dbReference type="InterPro" id="IPR008160">
    <property type="entry name" value="Collagen"/>
</dbReference>
<name>A0A8B7Z3Y4_ACAPL</name>
<evidence type="ECO:0000259" key="6">
    <source>
        <dbReference type="PROSITE" id="PS50871"/>
    </source>
</evidence>
<dbReference type="RefSeq" id="XP_022099672.1">
    <property type="nucleotide sequence ID" value="XM_022243980.1"/>
</dbReference>
<keyword evidence="3 5" id="KW-0732">Signal</keyword>
<reference evidence="8" key="1">
    <citation type="submission" date="2025-08" db="UniProtKB">
        <authorList>
            <consortium name="RefSeq"/>
        </authorList>
    </citation>
    <scope>IDENTIFICATION</scope>
</reference>
<dbReference type="GO" id="GO:0005576">
    <property type="term" value="C:extracellular region"/>
    <property type="evidence" value="ECO:0007669"/>
    <property type="project" value="UniProtKB-SubCell"/>
</dbReference>
<evidence type="ECO:0000256" key="5">
    <source>
        <dbReference type="SAM" id="SignalP"/>
    </source>
</evidence>
<evidence type="ECO:0000256" key="3">
    <source>
        <dbReference type="ARBA" id="ARBA00022729"/>
    </source>
</evidence>
<dbReference type="Pfam" id="PF01391">
    <property type="entry name" value="Collagen"/>
    <property type="match status" value="1"/>
</dbReference>
<accession>A0A8B7Z3Y4</accession>
<dbReference type="PROSITE" id="PS50871">
    <property type="entry name" value="C1Q"/>
    <property type="match status" value="1"/>
</dbReference>
<feature type="domain" description="C1q" evidence="6">
    <location>
        <begin position="148"/>
        <end position="282"/>
    </location>
</feature>
<organism evidence="7 8">
    <name type="scientific">Acanthaster planci</name>
    <name type="common">Crown-of-thorns starfish</name>
    <dbReference type="NCBI Taxonomy" id="133434"/>
    <lineage>
        <taxon>Eukaryota</taxon>
        <taxon>Metazoa</taxon>
        <taxon>Echinodermata</taxon>
        <taxon>Eleutherozoa</taxon>
        <taxon>Asterozoa</taxon>
        <taxon>Asteroidea</taxon>
        <taxon>Valvatacea</taxon>
        <taxon>Valvatida</taxon>
        <taxon>Acanthasteridae</taxon>
        <taxon>Acanthaster</taxon>
    </lineage>
</organism>
<dbReference type="KEGG" id="aplc:110984145"/>
<evidence type="ECO:0000256" key="1">
    <source>
        <dbReference type="ARBA" id="ARBA00004613"/>
    </source>
</evidence>
<evidence type="ECO:0000256" key="4">
    <source>
        <dbReference type="SAM" id="MobiDB-lite"/>
    </source>
</evidence>
<feature type="region of interest" description="Disordered" evidence="4">
    <location>
        <begin position="52"/>
        <end position="147"/>
    </location>
</feature>
<dbReference type="OrthoDB" id="6343173at2759"/>
<dbReference type="Gene3D" id="2.60.120.40">
    <property type="match status" value="1"/>
</dbReference>
<feature type="signal peptide" evidence="5">
    <location>
        <begin position="1"/>
        <end position="23"/>
    </location>
</feature>
<keyword evidence="7" id="KW-1185">Reference proteome</keyword>
<dbReference type="InterPro" id="IPR050392">
    <property type="entry name" value="Collagen/C1q_domain"/>
</dbReference>
<gene>
    <name evidence="8" type="primary">LOC110984145</name>
</gene>
<dbReference type="PANTHER" id="PTHR15427">
    <property type="entry name" value="EMILIN ELASTIN MICROFIBRIL INTERFACE-LOCATED PROTEIN ELASTIN MICROFIBRIL INTERFACER"/>
    <property type="match status" value="1"/>
</dbReference>
<feature type="chain" id="PRO_5034296419" evidence="5">
    <location>
        <begin position="24"/>
        <end position="282"/>
    </location>
</feature>